<feature type="domain" description="LIM zinc-binding" evidence="5">
    <location>
        <begin position="1"/>
        <end position="49"/>
    </location>
</feature>
<keyword evidence="1 4" id="KW-0479">Metal-binding</keyword>
<evidence type="ECO:0000259" key="5">
    <source>
        <dbReference type="PROSITE" id="PS50023"/>
    </source>
</evidence>
<protein>
    <recommendedName>
        <fullName evidence="5">LIM zinc-binding domain-containing protein</fullName>
    </recommendedName>
</protein>
<comment type="caution">
    <text evidence="6">The sequence shown here is derived from an EMBL/GenBank/DDBJ whole genome shotgun (WGS) entry which is preliminary data.</text>
</comment>
<evidence type="ECO:0000256" key="2">
    <source>
        <dbReference type="ARBA" id="ARBA00022833"/>
    </source>
</evidence>
<dbReference type="Gene3D" id="2.10.110.10">
    <property type="entry name" value="Cysteine Rich Protein"/>
    <property type="match status" value="1"/>
</dbReference>
<evidence type="ECO:0000256" key="1">
    <source>
        <dbReference type="ARBA" id="ARBA00022723"/>
    </source>
</evidence>
<proteinExistence type="predicted"/>
<dbReference type="InterPro" id="IPR001781">
    <property type="entry name" value="Znf_LIM"/>
</dbReference>
<dbReference type="EMBL" id="JARPUR010000004">
    <property type="protein sequence ID" value="KAK4878134.1"/>
    <property type="molecule type" value="Genomic_DNA"/>
</dbReference>
<dbReference type="SMART" id="SM00132">
    <property type="entry name" value="LIM"/>
    <property type="match status" value="1"/>
</dbReference>
<accession>A0AAN7PV29</accession>
<dbReference type="PROSITE" id="PS50023">
    <property type="entry name" value="LIM_DOMAIN_2"/>
    <property type="match status" value="1"/>
</dbReference>
<evidence type="ECO:0000256" key="3">
    <source>
        <dbReference type="ARBA" id="ARBA00023038"/>
    </source>
</evidence>
<name>A0AAN7PV29_9COLE</name>
<keyword evidence="7" id="KW-1185">Reference proteome</keyword>
<evidence type="ECO:0000256" key="4">
    <source>
        <dbReference type="PROSITE-ProRule" id="PRU00125"/>
    </source>
</evidence>
<dbReference type="SUPFAM" id="SSF57716">
    <property type="entry name" value="Glucocorticoid receptor-like (DNA-binding domain)"/>
    <property type="match status" value="1"/>
</dbReference>
<dbReference type="PANTHER" id="PTHR24206">
    <property type="entry name" value="OS06G0237300 PROTEIN"/>
    <property type="match status" value="1"/>
</dbReference>
<dbReference type="Proteomes" id="UP001353858">
    <property type="component" value="Unassembled WGS sequence"/>
</dbReference>
<sequence>MEVITVHGLTYHKNCFRCIECKSILRMHSYSYNQGLLYCITHFKQLFITRGNYDSAFGLERHNDKWNSKLC</sequence>
<organism evidence="6 7">
    <name type="scientific">Aquatica leii</name>
    <dbReference type="NCBI Taxonomy" id="1421715"/>
    <lineage>
        <taxon>Eukaryota</taxon>
        <taxon>Metazoa</taxon>
        <taxon>Ecdysozoa</taxon>
        <taxon>Arthropoda</taxon>
        <taxon>Hexapoda</taxon>
        <taxon>Insecta</taxon>
        <taxon>Pterygota</taxon>
        <taxon>Neoptera</taxon>
        <taxon>Endopterygota</taxon>
        <taxon>Coleoptera</taxon>
        <taxon>Polyphaga</taxon>
        <taxon>Elateriformia</taxon>
        <taxon>Elateroidea</taxon>
        <taxon>Lampyridae</taxon>
        <taxon>Luciolinae</taxon>
        <taxon>Aquatica</taxon>
    </lineage>
</organism>
<reference evidence="7" key="1">
    <citation type="submission" date="2023-01" db="EMBL/GenBank/DDBJ databases">
        <title>Key to firefly adult light organ development and bioluminescence: homeobox transcription factors regulate luciferase expression and transportation to peroxisome.</title>
        <authorList>
            <person name="Fu X."/>
        </authorList>
    </citation>
    <scope>NUCLEOTIDE SEQUENCE [LARGE SCALE GENOMIC DNA]</scope>
</reference>
<evidence type="ECO:0000313" key="7">
    <source>
        <dbReference type="Proteomes" id="UP001353858"/>
    </source>
</evidence>
<evidence type="ECO:0000313" key="6">
    <source>
        <dbReference type="EMBL" id="KAK4878134.1"/>
    </source>
</evidence>
<gene>
    <name evidence="6" type="ORF">RN001_010640</name>
</gene>
<dbReference type="AlphaFoldDB" id="A0AAN7PV29"/>
<keyword evidence="2 4" id="KW-0862">Zinc</keyword>
<dbReference type="Pfam" id="PF00412">
    <property type="entry name" value="LIM"/>
    <property type="match status" value="1"/>
</dbReference>
<dbReference type="GO" id="GO:0046872">
    <property type="term" value="F:metal ion binding"/>
    <property type="evidence" value="ECO:0007669"/>
    <property type="project" value="UniProtKB-KW"/>
</dbReference>
<keyword evidence="3 4" id="KW-0440">LIM domain</keyword>